<organism evidence="3 4">
    <name type="scientific">Tenebrio molitor</name>
    <name type="common">Yellow mealworm beetle</name>
    <dbReference type="NCBI Taxonomy" id="7067"/>
    <lineage>
        <taxon>Eukaryota</taxon>
        <taxon>Metazoa</taxon>
        <taxon>Ecdysozoa</taxon>
        <taxon>Arthropoda</taxon>
        <taxon>Hexapoda</taxon>
        <taxon>Insecta</taxon>
        <taxon>Pterygota</taxon>
        <taxon>Neoptera</taxon>
        <taxon>Endopterygota</taxon>
        <taxon>Coleoptera</taxon>
        <taxon>Polyphaga</taxon>
        <taxon>Cucujiformia</taxon>
        <taxon>Tenebrionidae</taxon>
        <taxon>Tenebrio</taxon>
    </lineage>
</organism>
<dbReference type="Pfam" id="PF07727">
    <property type="entry name" value="RVT_2"/>
    <property type="match status" value="1"/>
</dbReference>
<evidence type="ECO:0000256" key="1">
    <source>
        <dbReference type="SAM" id="MobiDB-lite"/>
    </source>
</evidence>
<dbReference type="AlphaFoldDB" id="A0A8J6HD01"/>
<dbReference type="SUPFAM" id="SSF56672">
    <property type="entry name" value="DNA/RNA polymerases"/>
    <property type="match status" value="1"/>
</dbReference>
<reference evidence="3" key="1">
    <citation type="journal article" date="2020" name="J Insects Food Feed">
        <title>The yellow mealworm (Tenebrio molitor) genome: a resource for the emerging insects as food and feed industry.</title>
        <authorList>
            <person name="Eriksson T."/>
            <person name="Andere A."/>
            <person name="Kelstrup H."/>
            <person name="Emery V."/>
            <person name="Picard C."/>
        </authorList>
    </citation>
    <scope>NUCLEOTIDE SEQUENCE</scope>
    <source>
        <strain evidence="3">Stoneville</strain>
        <tissue evidence="3">Whole head</tissue>
    </source>
</reference>
<proteinExistence type="predicted"/>
<evidence type="ECO:0000259" key="2">
    <source>
        <dbReference type="Pfam" id="PF07727"/>
    </source>
</evidence>
<dbReference type="InterPro" id="IPR013103">
    <property type="entry name" value="RVT_2"/>
</dbReference>
<feature type="domain" description="Reverse transcriptase Ty1/copia-type" evidence="2">
    <location>
        <begin position="3"/>
        <end position="130"/>
    </location>
</feature>
<evidence type="ECO:0000313" key="4">
    <source>
        <dbReference type="Proteomes" id="UP000719412"/>
    </source>
</evidence>
<accession>A0A8J6HD01</accession>
<comment type="caution">
    <text evidence="3">The sequence shown here is derived from an EMBL/GenBank/DDBJ whole genome shotgun (WGS) entry which is preliminary data.</text>
</comment>
<keyword evidence="4" id="KW-1185">Reference proteome</keyword>
<dbReference type="Proteomes" id="UP000719412">
    <property type="component" value="Unassembled WGS sequence"/>
</dbReference>
<sequence>MIKALYGLKQSGRQRYKKLDEKLKQQKLKPLNSDPCVYINKEDGNIVIVVIYVDDLMVASDNPKKLQRLKSELSKSIEMKELGPLSFCLGIEFTQHVEKQTITMSQSRYIKKTLSRFNMENCKGVTTPINPKEKLSKEMCPKTEEEKKAVEKLPYQSLVGSLMYLAVSTRPDIAHAVSMLSQFNTNFGEQHWRAAKRLLRSLKNTENLGLMLKKSGQELVGYADADWGASIDDRRSYTGYIFSISLTPLEPIRPITVPSNRWLKHSPPEITRRQEEAEIVCGQPAQTSSWCHRFYEEEWDDVPERGAESSLKARTGNVSDDRICMRGPRVVPSGRHELSPQGGPFLIKGAESSPKVTKYAKGPMRGKCRKVPPRGTDARHKIVFGQEDDGGDYGLPQERCPGWATGVAVCSLCVELRGEGSPSALPVPSHGNGPLGYSIHSSQAETAKAVPLISRDDADIKVRDSERSTRPDLLVGSSVLTLLVQSADSLRMETRAMQSGGLTAELESTGRQMLVWVHLGAGSQSEKGGFGVQIA</sequence>
<feature type="region of interest" description="Disordered" evidence="1">
    <location>
        <begin position="333"/>
        <end position="375"/>
    </location>
</feature>
<protein>
    <recommendedName>
        <fullName evidence="2">Reverse transcriptase Ty1/copia-type domain-containing protein</fullName>
    </recommendedName>
</protein>
<dbReference type="PANTHER" id="PTHR11439">
    <property type="entry name" value="GAG-POL-RELATED RETROTRANSPOSON"/>
    <property type="match status" value="1"/>
</dbReference>
<dbReference type="PANTHER" id="PTHR11439:SF483">
    <property type="entry name" value="PEPTIDE SYNTHASE GLIP-LIKE, PUTATIVE (AFU_ORTHOLOGUE AFUA_3G12920)-RELATED"/>
    <property type="match status" value="1"/>
</dbReference>
<reference evidence="3" key="2">
    <citation type="submission" date="2021-08" db="EMBL/GenBank/DDBJ databases">
        <authorList>
            <person name="Eriksson T."/>
        </authorList>
    </citation>
    <scope>NUCLEOTIDE SEQUENCE</scope>
    <source>
        <strain evidence="3">Stoneville</strain>
        <tissue evidence="3">Whole head</tissue>
    </source>
</reference>
<evidence type="ECO:0000313" key="3">
    <source>
        <dbReference type="EMBL" id="KAH0812142.1"/>
    </source>
</evidence>
<name>A0A8J6HD01_TENMO</name>
<gene>
    <name evidence="3" type="ORF">GEV33_010651</name>
</gene>
<dbReference type="InterPro" id="IPR043502">
    <property type="entry name" value="DNA/RNA_pol_sf"/>
</dbReference>
<dbReference type="EMBL" id="JABDTM020026261">
    <property type="protein sequence ID" value="KAH0812142.1"/>
    <property type="molecule type" value="Genomic_DNA"/>
</dbReference>
<dbReference type="GO" id="GO:0071897">
    <property type="term" value="P:DNA biosynthetic process"/>
    <property type="evidence" value="ECO:0007669"/>
    <property type="project" value="UniProtKB-ARBA"/>
</dbReference>